<dbReference type="Gene3D" id="2.130.10.80">
    <property type="entry name" value="Galactose oxidase/kelch, beta-propeller"/>
    <property type="match status" value="1"/>
</dbReference>
<evidence type="ECO:0000256" key="3">
    <source>
        <dbReference type="SAM" id="SignalP"/>
    </source>
</evidence>
<feature type="signal peptide" evidence="3">
    <location>
        <begin position="1"/>
        <end position="28"/>
    </location>
</feature>
<proteinExistence type="predicted"/>
<dbReference type="Pfam" id="PF09118">
    <property type="entry name" value="GO-like_E_set"/>
    <property type="match status" value="1"/>
</dbReference>
<dbReference type="InterPro" id="IPR009880">
    <property type="entry name" value="Glyoxal_oxidase_N"/>
</dbReference>
<evidence type="ECO:0000256" key="1">
    <source>
        <dbReference type="ARBA" id="ARBA00022729"/>
    </source>
</evidence>
<gene>
    <name evidence="6" type="ORF">SCHPADRAFT_941374</name>
</gene>
<dbReference type="InParanoid" id="A0A0H2RS58"/>
<dbReference type="PANTHER" id="PTHR32208:SF21">
    <property type="entry name" value="LOW QUALITY PROTEIN: ALDEHYDE OXIDASE GLOX-LIKE"/>
    <property type="match status" value="1"/>
</dbReference>
<reference evidence="6 7" key="1">
    <citation type="submission" date="2015-04" db="EMBL/GenBank/DDBJ databases">
        <title>Complete genome sequence of Schizopora paradoxa KUC8140, a cosmopolitan wood degrader in East Asia.</title>
        <authorList>
            <consortium name="DOE Joint Genome Institute"/>
            <person name="Min B."/>
            <person name="Park H."/>
            <person name="Jang Y."/>
            <person name="Kim J.-J."/>
            <person name="Kim K.H."/>
            <person name="Pangilinan J."/>
            <person name="Lipzen A."/>
            <person name="Riley R."/>
            <person name="Grigoriev I.V."/>
            <person name="Spatafora J.W."/>
            <person name="Choi I.-G."/>
        </authorList>
    </citation>
    <scope>NUCLEOTIDE SEQUENCE [LARGE SCALE GENOMIC DNA]</scope>
    <source>
        <strain evidence="6 7">KUC8140</strain>
    </source>
</reference>
<dbReference type="OrthoDB" id="2019572at2759"/>
<dbReference type="SUPFAM" id="SSF50965">
    <property type="entry name" value="Galactose oxidase, central domain"/>
    <property type="match status" value="1"/>
</dbReference>
<feature type="compositionally biased region" description="Low complexity" evidence="2">
    <location>
        <begin position="594"/>
        <end position="612"/>
    </location>
</feature>
<evidence type="ECO:0000259" key="5">
    <source>
        <dbReference type="Pfam" id="PF09118"/>
    </source>
</evidence>
<dbReference type="InterPro" id="IPR013783">
    <property type="entry name" value="Ig-like_fold"/>
</dbReference>
<keyword evidence="1 3" id="KW-0732">Signal</keyword>
<dbReference type="AlphaFoldDB" id="A0A0H2RS58"/>
<name>A0A0H2RS58_9AGAM</name>
<dbReference type="STRING" id="27342.A0A0H2RS58"/>
<evidence type="ECO:0000256" key="2">
    <source>
        <dbReference type="SAM" id="MobiDB-lite"/>
    </source>
</evidence>
<evidence type="ECO:0000259" key="4">
    <source>
        <dbReference type="Pfam" id="PF07250"/>
    </source>
</evidence>
<dbReference type="Gene3D" id="2.60.40.10">
    <property type="entry name" value="Immunoglobulins"/>
    <property type="match status" value="1"/>
</dbReference>
<dbReference type="InterPro" id="IPR011043">
    <property type="entry name" value="Gal_Oxase/kelch_b-propeller"/>
</dbReference>
<dbReference type="PANTHER" id="PTHR32208">
    <property type="entry name" value="SECRETED PROTEIN-RELATED"/>
    <property type="match status" value="1"/>
</dbReference>
<feature type="chain" id="PRO_5005201734" evidence="3">
    <location>
        <begin position="29"/>
        <end position="640"/>
    </location>
</feature>
<dbReference type="Proteomes" id="UP000053477">
    <property type="component" value="Unassembled WGS sequence"/>
</dbReference>
<accession>A0A0H2RS58</accession>
<feature type="domain" description="Galactose oxidase-like Early set" evidence="5">
    <location>
        <begin position="463"/>
        <end position="571"/>
    </location>
</feature>
<keyword evidence="7" id="KW-1185">Reference proteome</keyword>
<dbReference type="InterPro" id="IPR015202">
    <property type="entry name" value="GO-like_E_set"/>
</dbReference>
<evidence type="ECO:0000313" key="6">
    <source>
        <dbReference type="EMBL" id="KLO12283.1"/>
    </source>
</evidence>
<feature type="domain" description="Glyoxal oxidase N-terminal" evidence="4">
    <location>
        <begin position="80"/>
        <end position="458"/>
    </location>
</feature>
<dbReference type="CDD" id="cd02851">
    <property type="entry name" value="E_set_GO_C"/>
    <property type="match status" value="1"/>
</dbReference>
<organism evidence="6 7">
    <name type="scientific">Schizopora paradoxa</name>
    <dbReference type="NCBI Taxonomy" id="27342"/>
    <lineage>
        <taxon>Eukaryota</taxon>
        <taxon>Fungi</taxon>
        <taxon>Dikarya</taxon>
        <taxon>Basidiomycota</taxon>
        <taxon>Agaricomycotina</taxon>
        <taxon>Agaricomycetes</taxon>
        <taxon>Hymenochaetales</taxon>
        <taxon>Schizoporaceae</taxon>
        <taxon>Schizopora</taxon>
    </lineage>
</organism>
<protein>
    <submittedName>
        <fullName evidence="6">Glyoxal oxidase</fullName>
    </submittedName>
</protein>
<dbReference type="SUPFAM" id="SSF81296">
    <property type="entry name" value="E set domains"/>
    <property type="match status" value="1"/>
</dbReference>
<sequence>MRSPLRWTTVRTTALASCLLLSASSTWAQQPQSKAATIGGFSIVGNSIVSAQQMFLGTETRVYIVDKTENNPTQINGHPAWAAEYATDTNQGRPMDIITNSFCAGGNVLGNGTWVNVGGNQAITYGGLQAASQTGGAPYDDPDGGQSIRLLDPCDDGSCDWQVHSDNAMSTRRWYPSVETLPDGSVIIIGGDDWGGFVNSADQNNPTYEFFPTQGAPIQLDILTTTLPVNLFPITFLMPSGVLFMQLNWATVMFDYVNGVTTNLDNVPDAVRTYPASAGTAILPMTPANNWTATVVMCGGTNLQSDQWTEDWDIAVYPASSSCVRITPDQSSSYTEDDALPEGRVMLSFVLLPNGKILGVNGANTGVAGYDNVSWAIGQSFADNPVLSPLMYDPSQPSGSRWVNDGLTASTVPRMYHSGAMLIADGSVLVSGSNPNADFTTGVKYSTEYRVEYFYPEYYNSQRPEPQGLPTTLTYGGAYFNVTLNATDLSNNMTNLANAQVVVIRTGFSTHALSMGQRFVQLNNTYTGNSDGSGVLHVSQMPPNAAILAPGPALIFVVVDGVPSIGKMVMVGNGQLGQQTMSAVVDLPPQSLPSKSDNTTDSSNSNNGNKNSSHGRDSSLVSSGTIVLLGVVSALVSALW</sequence>
<dbReference type="InterPro" id="IPR037293">
    <property type="entry name" value="Gal_Oxidase_central_sf"/>
</dbReference>
<dbReference type="InterPro" id="IPR014756">
    <property type="entry name" value="Ig_E-set"/>
</dbReference>
<feature type="region of interest" description="Disordered" evidence="2">
    <location>
        <begin position="587"/>
        <end position="617"/>
    </location>
</feature>
<dbReference type="Pfam" id="PF07250">
    <property type="entry name" value="Glyoxal_oxid_N"/>
    <property type="match status" value="1"/>
</dbReference>
<evidence type="ECO:0000313" key="7">
    <source>
        <dbReference type="Proteomes" id="UP000053477"/>
    </source>
</evidence>
<dbReference type="EMBL" id="KQ085981">
    <property type="protein sequence ID" value="KLO12283.1"/>
    <property type="molecule type" value="Genomic_DNA"/>
</dbReference>